<dbReference type="EMBL" id="JBDJPC010000003">
    <property type="protein sequence ID" value="KAL1509109.1"/>
    <property type="molecule type" value="Genomic_DNA"/>
</dbReference>
<evidence type="ECO:0000256" key="1">
    <source>
        <dbReference type="SAM" id="MobiDB-lite"/>
    </source>
</evidence>
<evidence type="ECO:0000313" key="3">
    <source>
        <dbReference type="Proteomes" id="UP001566132"/>
    </source>
</evidence>
<evidence type="ECO:0000313" key="2">
    <source>
        <dbReference type="EMBL" id="KAL1509109.1"/>
    </source>
</evidence>
<reference evidence="2 3" key="1">
    <citation type="submission" date="2024-05" db="EMBL/GenBank/DDBJ databases">
        <title>Genetic variation in Jamaican populations of the coffee berry borer (Hypothenemus hampei).</title>
        <authorList>
            <person name="Errbii M."/>
            <person name="Myrie A."/>
        </authorList>
    </citation>
    <scope>NUCLEOTIDE SEQUENCE [LARGE SCALE GENOMIC DNA]</scope>
    <source>
        <strain evidence="2">JA-Hopewell-2020-01-JO</strain>
        <tissue evidence="2">Whole body</tissue>
    </source>
</reference>
<organism evidence="2 3">
    <name type="scientific">Hypothenemus hampei</name>
    <name type="common">Coffee berry borer</name>
    <dbReference type="NCBI Taxonomy" id="57062"/>
    <lineage>
        <taxon>Eukaryota</taxon>
        <taxon>Metazoa</taxon>
        <taxon>Ecdysozoa</taxon>
        <taxon>Arthropoda</taxon>
        <taxon>Hexapoda</taxon>
        <taxon>Insecta</taxon>
        <taxon>Pterygota</taxon>
        <taxon>Neoptera</taxon>
        <taxon>Endopterygota</taxon>
        <taxon>Coleoptera</taxon>
        <taxon>Polyphaga</taxon>
        <taxon>Cucujiformia</taxon>
        <taxon>Curculionidae</taxon>
        <taxon>Scolytinae</taxon>
        <taxon>Hypothenemus</taxon>
    </lineage>
</organism>
<sequence length="66" mass="7262">MFFSYCALVSTVQWRGRISEKFWKGRDDNTLAPPKGHPKGSSPTHPDAVSSVGRVASKEEEVSVNV</sequence>
<feature type="compositionally biased region" description="Basic and acidic residues" evidence="1">
    <location>
        <begin position="56"/>
        <end position="66"/>
    </location>
</feature>
<feature type="region of interest" description="Disordered" evidence="1">
    <location>
        <begin position="25"/>
        <end position="66"/>
    </location>
</feature>
<keyword evidence="3" id="KW-1185">Reference proteome</keyword>
<protein>
    <submittedName>
        <fullName evidence="2">Uncharacterized protein</fullName>
    </submittedName>
</protein>
<name>A0ABD1F1M5_HYPHA</name>
<dbReference type="AlphaFoldDB" id="A0ABD1F1M5"/>
<dbReference type="Proteomes" id="UP001566132">
    <property type="component" value="Unassembled WGS sequence"/>
</dbReference>
<accession>A0ABD1F1M5</accession>
<comment type="caution">
    <text evidence="2">The sequence shown here is derived from an EMBL/GenBank/DDBJ whole genome shotgun (WGS) entry which is preliminary data.</text>
</comment>
<proteinExistence type="predicted"/>
<gene>
    <name evidence="2" type="ORF">ABEB36_003903</name>
</gene>